<feature type="domain" description="HD-GYP" evidence="6">
    <location>
        <begin position="360"/>
        <end position="548"/>
    </location>
</feature>
<dbReference type="AlphaFoldDB" id="A0A1F7FK88"/>
<dbReference type="EMBL" id="MFYX01000013">
    <property type="protein sequence ID" value="OGK07135.1"/>
    <property type="molecule type" value="Genomic_DNA"/>
</dbReference>
<dbReference type="InterPro" id="IPR006675">
    <property type="entry name" value="HDIG_dom"/>
</dbReference>
<dbReference type="InterPro" id="IPR029787">
    <property type="entry name" value="Nucleotide_cyclase"/>
</dbReference>
<evidence type="ECO:0000259" key="3">
    <source>
        <dbReference type="PROSITE" id="PS50113"/>
    </source>
</evidence>
<protein>
    <recommendedName>
        <fullName evidence="9">Diguanylate cyclase</fullName>
    </recommendedName>
</protein>
<dbReference type="SMART" id="SM00086">
    <property type="entry name" value="PAC"/>
    <property type="match status" value="1"/>
</dbReference>
<dbReference type="InterPro" id="IPR013655">
    <property type="entry name" value="PAS_fold_3"/>
</dbReference>
<dbReference type="NCBIfam" id="TIGR00277">
    <property type="entry name" value="HDIG"/>
    <property type="match status" value="1"/>
</dbReference>
<dbReference type="PROSITE" id="PS51832">
    <property type="entry name" value="HD_GYP"/>
    <property type="match status" value="1"/>
</dbReference>
<keyword evidence="1" id="KW-0175">Coiled coil</keyword>
<dbReference type="Pfam" id="PF13487">
    <property type="entry name" value="HD_5"/>
    <property type="match status" value="1"/>
</dbReference>
<name>A0A1F7FK88_UNCRA</name>
<dbReference type="SUPFAM" id="SSF109604">
    <property type="entry name" value="HD-domain/PDEase-like"/>
    <property type="match status" value="1"/>
</dbReference>
<dbReference type="InterPro" id="IPR006674">
    <property type="entry name" value="HD_domain"/>
</dbReference>
<dbReference type="Gene3D" id="1.10.3210.10">
    <property type="entry name" value="Hypothetical protein af1432"/>
    <property type="match status" value="1"/>
</dbReference>
<evidence type="ECO:0000256" key="1">
    <source>
        <dbReference type="SAM" id="Coils"/>
    </source>
</evidence>
<evidence type="ECO:0000313" key="7">
    <source>
        <dbReference type="EMBL" id="OGK07135.1"/>
    </source>
</evidence>
<feature type="coiled-coil region" evidence="1">
    <location>
        <begin position="131"/>
        <end position="169"/>
    </location>
</feature>
<dbReference type="PROSITE" id="PS51831">
    <property type="entry name" value="HD"/>
    <property type="match status" value="1"/>
</dbReference>
<dbReference type="PROSITE" id="PS50113">
    <property type="entry name" value="PAC"/>
    <property type="match status" value="1"/>
</dbReference>
<dbReference type="SUPFAM" id="SSF55073">
    <property type="entry name" value="Nucleotide cyclase"/>
    <property type="match status" value="1"/>
</dbReference>
<dbReference type="InterPro" id="IPR000160">
    <property type="entry name" value="GGDEF_dom"/>
</dbReference>
<dbReference type="InterPro" id="IPR000700">
    <property type="entry name" value="PAS-assoc_C"/>
</dbReference>
<dbReference type="InterPro" id="IPR001610">
    <property type="entry name" value="PAC"/>
</dbReference>
<dbReference type="PROSITE" id="PS50112">
    <property type="entry name" value="PAS"/>
    <property type="match status" value="1"/>
</dbReference>
<dbReference type="InterPro" id="IPR035965">
    <property type="entry name" value="PAS-like_dom_sf"/>
</dbReference>
<evidence type="ECO:0000259" key="2">
    <source>
        <dbReference type="PROSITE" id="PS50112"/>
    </source>
</evidence>
<evidence type="ECO:0000313" key="8">
    <source>
        <dbReference type="Proteomes" id="UP000179243"/>
    </source>
</evidence>
<dbReference type="PANTHER" id="PTHR43155:SF2">
    <property type="entry name" value="CYCLIC DI-GMP PHOSPHODIESTERASE PA4108"/>
    <property type="match status" value="1"/>
</dbReference>
<dbReference type="InterPro" id="IPR000014">
    <property type="entry name" value="PAS"/>
</dbReference>
<feature type="domain" description="PAS" evidence="2">
    <location>
        <begin position="12"/>
        <end position="84"/>
    </location>
</feature>
<dbReference type="SMART" id="SM00267">
    <property type="entry name" value="GGDEF"/>
    <property type="match status" value="1"/>
</dbReference>
<dbReference type="CDD" id="cd00077">
    <property type="entry name" value="HDc"/>
    <property type="match status" value="1"/>
</dbReference>
<dbReference type="Gene3D" id="3.30.70.270">
    <property type="match status" value="1"/>
</dbReference>
<dbReference type="CDD" id="cd01949">
    <property type="entry name" value="GGDEF"/>
    <property type="match status" value="1"/>
</dbReference>
<dbReference type="InterPro" id="IPR003607">
    <property type="entry name" value="HD/PDEase_dom"/>
</dbReference>
<evidence type="ECO:0000259" key="4">
    <source>
        <dbReference type="PROSITE" id="PS50887"/>
    </source>
</evidence>
<dbReference type="SMART" id="SM00091">
    <property type="entry name" value="PAS"/>
    <property type="match status" value="1"/>
</dbReference>
<accession>A0A1F7FK88</accession>
<comment type="caution">
    <text evidence="7">The sequence shown here is derived from an EMBL/GenBank/DDBJ whole genome shotgun (WGS) entry which is preliminary data.</text>
</comment>
<dbReference type="NCBIfam" id="TIGR00229">
    <property type="entry name" value="sensory_box"/>
    <property type="match status" value="1"/>
</dbReference>
<feature type="domain" description="HD" evidence="5">
    <location>
        <begin position="382"/>
        <end position="504"/>
    </location>
</feature>
<dbReference type="SUPFAM" id="SSF55785">
    <property type="entry name" value="PYP-like sensor domain (PAS domain)"/>
    <property type="match status" value="1"/>
</dbReference>
<evidence type="ECO:0008006" key="9">
    <source>
        <dbReference type="Google" id="ProtNLM"/>
    </source>
</evidence>
<dbReference type="Gene3D" id="3.30.450.20">
    <property type="entry name" value="PAS domain"/>
    <property type="match status" value="1"/>
</dbReference>
<dbReference type="NCBIfam" id="TIGR00254">
    <property type="entry name" value="GGDEF"/>
    <property type="match status" value="1"/>
</dbReference>
<sequence>MSEHDHHQLRISEERYALAVFGSDDGIWDWDLTSNAMYFSPRWKELLGFSEEEISDTPNEWFDRVHSEDISRLKSQLDEHLHGATPRLKSEFRLRAKNSNYRWVLCKGIAIRNDEGEAVRMAGSISDVTERKETERKLKKALSNLKFALASEKVLLDELDQKNKELMKLSITDGLTKLYNHRFLQERFDFEFKRAKRYSGLLSCLIIDLDHFKQVNDTYGHQFGDLVLCEIAEILKRKSREVDICGRYGGEEFMILTNLSLQDATIFAERIHGAVEKNVFSNGTHSIHITISVGIADYRNDITTKQQLIERADTALYQAKHEGRNTVRIWKEQEQVEESVLDQYGIDDLKSKFLELSNRMRTTYVESTNALVRAIDAKDHYTKEHSQNVAKYSVLLAKALNMPEKEVDVVKNAALLHDVGKIGIGQEILIKETGLTAKEFEIMKKHPLIGANILKDVKFLEKEIPIVLHHHERFDGKGYPHGLNGNEIPYGARILAIADSFDAMTTDRSYRKKMSQTQALDEIRRCGGTQFHKDMADVFIDLIERTNA</sequence>
<dbReference type="PROSITE" id="PS50887">
    <property type="entry name" value="GGDEF"/>
    <property type="match status" value="1"/>
</dbReference>
<feature type="domain" description="GGDEF" evidence="4">
    <location>
        <begin position="200"/>
        <end position="332"/>
    </location>
</feature>
<gene>
    <name evidence="7" type="ORF">A2519_09280</name>
</gene>
<dbReference type="InterPro" id="IPR037522">
    <property type="entry name" value="HD_GYP_dom"/>
</dbReference>
<proteinExistence type="predicted"/>
<dbReference type="Pfam" id="PF00990">
    <property type="entry name" value="GGDEF"/>
    <property type="match status" value="1"/>
</dbReference>
<dbReference type="Proteomes" id="UP000179243">
    <property type="component" value="Unassembled WGS sequence"/>
</dbReference>
<organism evidence="7 8">
    <name type="scientific">Candidatus Raymondbacteria bacterium RIFOXYD12_FULL_49_13</name>
    <dbReference type="NCBI Taxonomy" id="1817890"/>
    <lineage>
        <taxon>Bacteria</taxon>
        <taxon>Raymondiibacteriota</taxon>
    </lineage>
</organism>
<feature type="domain" description="PAC" evidence="3">
    <location>
        <begin position="88"/>
        <end position="140"/>
    </location>
</feature>
<dbReference type="SMART" id="SM00471">
    <property type="entry name" value="HDc"/>
    <property type="match status" value="1"/>
</dbReference>
<evidence type="ECO:0000259" key="5">
    <source>
        <dbReference type="PROSITE" id="PS51831"/>
    </source>
</evidence>
<dbReference type="FunFam" id="3.30.70.270:FF:000001">
    <property type="entry name" value="Diguanylate cyclase domain protein"/>
    <property type="match status" value="1"/>
</dbReference>
<dbReference type="InterPro" id="IPR043128">
    <property type="entry name" value="Rev_trsase/Diguanyl_cyclase"/>
</dbReference>
<dbReference type="Pfam" id="PF08447">
    <property type="entry name" value="PAS_3"/>
    <property type="match status" value="1"/>
</dbReference>
<dbReference type="PANTHER" id="PTHR43155">
    <property type="entry name" value="CYCLIC DI-GMP PHOSPHODIESTERASE PA4108-RELATED"/>
    <property type="match status" value="1"/>
</dbReference>
<evidence type="ECO:0000259" key="6">
    <source>
        <dbReference type="PROSITE" id="PS51832"/>
    </source>
</evidence>
<dbReference type="CDD" id="cd00130">
    <property type="entry name" value="PAS"/>
    <property type="match status" value="1"/>
</dbReference>
<reference evidence="7 8" key="1">
    <citation type="journal article" date="2016" name="Nat. Commun.">
        <title>Thousands of microbial genomes shed light on interconnected biogeochemical processes in an aquifer system.</title>
        <authorList>
            <person name="Anantharaman K."/>
            <person name="Brown C.T."/>
            <person name="Hug L.A."/>
            <person name="Sharon I."/>
            <person name="Castelle C.J."/>
            <person name="Probst A.J."/>
            <person name="Thomas B.C."/>
            <person name="Singh A."/>
            <person name="Wilkins M.J."/>
            <person name="Karaoz U."/>
            <person name="Brodie E.L."/>
            <person name="Williams K.H."/>
            <person name="Hubbard S.S."/>
            <person name="Banfield J.F."/>
        </authorList>
    </citation>
    <scope>NUCLEOTIDE SEQUENCE [LARGE SCALE GENOMIC DNA]</scope>
</reference>